<name>W0F6X5_9BACT</name>
<reference evidence="1 2" key="1">
    <citation type="submission" date="2013-12" db="EMBL/GenBank/DDBJ databases">
        <authorList>
            <consortium name="DOE Joint Genome Institute"/>
            <person name="Eisen J."/>
            <person name="Huntemann M."/>
            <person name="Han J."/>
            <person name="Chen A."/>
            <person name="Kyrpides N."/>
            <person name="Mavromatis K."/>
            <person name="Markowitz V."/>
            <person name="Palaniappan K."/>
            <person name="Ivanova N."/>
            <person name="Schaumberg A."/>
            <person name="Pati A."/>
            <person name="Liolios K."/>
            <person name="Nordberg H.P."/>
            <person name="Cantor M.N."/>
            <person name="Hua S.X."/>
            <person name="Woyke T."/>
        </authorList>
    </citation>
    <scope>NUCLEOTIDE SEQUENCE [LARGE SCALE GENOMIC DNA]</scope>
    <source>
        <strain evidence="2">DSM 19437</strain>
    </source>
</reference>
<dbReference type="KEGG" id="nso:NIASO_10295"/>
<dbReference type="Proteomes" id="UP000003586">
    <property type="component" value="Chromosome"/>
</dbReference>
<dbReference type="HOGENOM" id="CLU_2667355_0_0_10"/>
<dbReference type="STRING" id="929713.NIASO_10295"/>
<sequence length="75" mass="8329">MSGPGISQGFVKDEAGTELPFSGIPIWVCADRRKKSAKICGKFNVIDKAVLFAQKYNLSVFREQMFTLVPDLFVS</sequence>
<evidence type="ECO:0000313" key="1">
    <source>
        <dbReference type="EMBL" id="AHF17578.1"/>
    </source>
</evidence>
<proteinExistence type="predicted"/>
<dbReference type="EMBL" id="CP007035">
    <property type="protein sequence ID" value="AHF17578.1"/>
    <property type="molecule type" value="Genomic_DNA"/>
</dbReference>
<evidence type="ECO:0000313" key="2">
    <source>
        <dbReference type="Proteomes" id="UP000003586"/>
    </source>
</evidence>
<dbReference type="AlphaFoldDB" id="W0F6X5"/>
<gene>
    <name evidence="1" type="ORF">NIASO_10295</name>
</gene>
<organism evidence="1 2">
    <name type="scientific">Niabella soli DSM 19437</name>
    <dbReference type="NCBI Taxonomy" id="929713"/>
    <lineage>
        <taxon>Bacteria</taxon>
        <taxon>Pseudomonadati</taxon>
        <taxon>Bacteroidota</taxon>
        <taxon>Chitinophagia</taxon>
        <taxon>Chitinophagales</taxon>
        <taxon>Chitinophagaceae</taxon>
        <taxon>Niabella</taxon>
    </lineage>
</organism>
<keyword evidence="2" id="KW-1185">Reference proteome</keyword>
<accession>W0F6X5</accession>
<protein>
    <submittedName>
        <fullName evidence="1">Uncharacterized protein</fullName>
    </submittedName>
</protein>